<dbReference type="Proteomes" id="UP000467840">
    <property type="component" value="Chromosome 8"/>
</dbReference>
<dbReference type="Pfam" id="PF00249">
    <property type="entry name" value="Myb_DNA-binding"/>
    <property type="match status" value="1"/>
</dbReference>
<name>A0A6A6KR21_HEVBR</name>
<dbReference type="SUPFAM" id="SSF46689">
    <property type="entry name" value="Homeodomain-like"/>
    <property type="match status" value="1"/>
</dbReference>
<feature type="region of interest" description="Disordered" evidence="4">
    <location>
        <begin position="506"/>
        <end position="533"/>
    </location>
</feature>
<keyword evidence="3" id="KW-0175">Coiled coil</keyword>
<comment type="caution">
    <text evidence="7">The sequence shown here is derived from an EMBL/GenBank/DDBJ whole genome shotgun (WGS) entry which is preliminary data.</text>
</comment>
<dbReference type="PANTHER" id="PTHR21677:SF1">
    <property type="entry name" value="PROTEIN CRAMPED-LIKE"/>
    <property type="match status" value="1"/>
</dbReference>
<dbReference type="PROSITE" id="PS50090">
    <property type="entry name" value="MYB_LIKE"/>
    <property type="match status" value="1"/>
</dbReference>
<dbReference type="GO" id="GO:0007389">
    <property type="term" value="P:pattern specification process"/>
    <property type="evidence" value="ECO:0007669"/>
    <property type="project" value="TreeGrafter"/>
</dbReference>
<dbReference type="AlphaFoldDB" id="A0A6A6KR21"/>
<dbReference type="InterPro" id="IPR017884">
    <property type="entry name" value="SANT_dom"/>
</dbReference>
<evidence type="ECO:0000256" key="4">
    <source>
        <dbReference type="SAM" id="MobiDB-lite"/>
    </source>
</evidence>
<dbReference type="InterPro" id="IPR056924">
    <property type="entry name" value="SH3_Tf2-1"/>
</dbReference>
<evidence type="ECO:0000256" key="1">
    <source>
        <dbReference type="ARBA" id="ARBA00023125"/>
    </source>
</evidence>
<evidence type="ECO:0000259" key="5">
    <source>
        <dbReference type="PROSITE" id="PS50090"/>
    </source>
</evidence>
<reference evidence="7 8" key="1">
    <citation type="journal article" date="2020" name="Mol. Plant">
        <title>The Chromosome-Based Rubber Tree Genome Provides New Insights into Spurge Genome Evolution and Rubber Biosynthesis.</title>
        <authorList>
            <person name="Liu J."/>
            <person name="Shi C."/>
            <person name="Shi C.C."/>
            <person name="Li W."/>
            <person name="Zhang Q.J."/>
            <person name="Zhang Y."/>
            <person name="Li K."/>
            <person name="Lu H.F."/>
            <person name="Shi C."/>
            <person name="Zhu S.T."/>
            <person name="Xiao Z.Y."/>
            <person name="Nan H."/>
            <person name="Yue Y."/>
            <person name="Zhu X.G."/>
            <person name="Wu Y."/>
            <person name="Hong X.N."/>
            <person name="Fan G.Y."/>
            <person name="Tong Y."/>
            <person name="Zhang D."/>
            <person name="Mao C.L."/>
            <person name="Liu Y.L."/>
            <person name="Hao S.J."/>
            <person name="Liu W.Q."/>
            <person name="Lv M.Q."/>
            <person name="Zhang H.B."/>
            <person name="Liu Y."/>
            <person name="Hu-Tang G.R."/>
            <person name="Wang J.P."/>
            <person name="Wang J.H."/>
            <person name="Sun Y.H."/>
            <person name="Ni S.B."/>
            <person name="Chen W.B."/>
            <person name="Zhang X.C."/>
            <person name="Jiao Y.N."/>
            <person name="Eichler E.E."/>
            <person name="Li G.H."/>
            <person name="Liu X."/>
            <person name="Gao L.Z."/>
        </authorList>
    </citation>
    <scope>NUCLEOTIDE SEQUENCE [LARGE SCALE GENOMIC DNA]</scope>
    <source>
        <strain evidence="8">cv. GT1</strain>
        <tissue evidence="7">Leaf</tissue>
    </source>
</reference>
<feature type="domain" description="Myb-like" evidence="5">
    <location>
        <begin position="391"/>
        <end position="441"/>
    </location>
</feature>
<evidence type="ECO:0000256" key="2">
    <source>
        <dbReference type="ARBA" id="ARBA00023242"/>
    </source>
</evidence>
<evidence type="ECO:0000256" key="3">
    <source>
        <dbReference type="SAM" id="Coils"/>
    </source>
</evidence>
<dbReference type="SUPFAM" id="SSF54160">
    <property type="entry name" value="Chromo domain-like"/>
    <property type="match status" value="1"/>
</dbReference>
<dbReference type="InterPro" id="IPR043502">
    <property type="entry name" value="DNA/RNA_pol_sf"/>
</dbReference>
<accession>A0A6A6KR21</accession>
<dbReference type="GO" id="GO:0003682">
    <property type="term" value="F:chromatin binding"/>
    <property type="evidence" value="ECO:0007669"/>
    <property type="project" value="InterPro"/>
</dbReference>
<dbReference type="SUPFAM" id="SSF56672">
    <property type="entry name" value="DNA/RNA polymerases"/>
    <property type="match status" value="1"/>
</dbReference>
<dbReference type="PROSITE" id="PS51293">
    <property type="entry name" value="SANT"/>
    <property type="match status" value="1"/>
</dbReference>
<feature type="compositionally biased region" description="Polar residues" evidence="4">
    <location>
        <begin position="364"/>
        <end position="387"/>
    </location>
</feature>
<dbReference type="InterPro" id="IPR055315">
    <property type="entry name" value="Cramped-like"/>
</dbReference>
<gene>
    <name evidence="7" type="ORF">GH714_039032</name>
</gene>
<dbReference type="Gene3D" id="1.20.58.1880">
    <property type="match status" value="1"/>
</dbReference>
<dbReference type="GO" id="GO:0005634">
    <property type="term" value="C:nucleus"/>
    <property type="evidence" value="ECO:0007669"/>
    <property type="project" value="TreeGrafter"/>
</dbReference>
<evidence type="ECO:0000313" key="7">
    <source>
        <dbReference type="EMBL" id="KAF2289889.1"/>
    </source>
</evidence>
<dbReference type="Gene3D" id="3.10.10.10">
    <property type="entry name" value="HIV Type 1 Reverse Transcriptase, subunit A, domain 1"/>
    <property type="match status" value="1"/>
</dbReference>
<protein>
    <submittedName>
        <fullName evidence="7">Uncharacterized protein</fullName>
    </submittedName>
</protein>
<evidence type="ECO:0000313" key="8">
    <source>
        <dbReference type="Proteomes" id="UP000467840"/>
    </source>
</evidence>
<dbReference type="InterPro" id="IPR009057">
    <property type="entry name" value="Homeodomain-like_sf"/>
</dbReference>
<dbReference type="InterPro" id="IPR016197">
    <property type="entry name" value="Chromo-like_dom_sf"/>
</dbReference>
<dbReference type="EMBL" id="JAAGAX010000016">
    <property type="protein sequence ID" value="KAF2289889.1"/>
    <property type="molecule type" value="Genomic_DNA"/>
</dbReference>
<dbReference type="GO" id="GO:0003677">
    <property type="term" value="F:DNA binding"/>
    <property type="evidence" value="ECO:0007669"/>
    <property type="project" value="UniProtKB-KW"/>
</dbReference>
<dbReference type="FunFam" id="1.10.10.60:FF:000287">
    <property type="entry name" value="TSL-kinase interacting protein 1"/>
    <property type="match status" value="1"/>
</dbReference>
<proteinExistence type="predicted"/>
<feature type="region of interest" description="Disordered" evidence="4">
    <location>
        <begin position="364"/>
        <end position="392"/>
    </location>
</feature>
<dbReference type="Pfam" id="PF24626">
    <property type="entry name" value="SH3_Tf2-1"/>
    <property type="match status" value="1"/>
</dbReference>
<dbReference type="InterPro" id="IPR001005">
    <property type="entry name" value="SANT/Myb"/>
</dbReference>
<feature type="compositionally biased region" description="Polar residues" evidence="4">
    <location>
        <begin position="721"/>
        <end position="731"/>
    </location>
</feature>
<dbReference type="CDD" id="cd00167">
    <property type="entry name" value="SANT"/>
    <property type="match status" value="1"/>
</dbReference>
<keyword evidence="1" id="KW-0238">DNA-binding</keyword>
<sequence length="1061" mass="118064">MAEGTRSHELERRVMALMQEFEARQENLRKEAEQRNQKAMDEIKALLAGLSLQNMELASGKGLDGSASNQNVSSHKIRQSWVKMVALHLEGKTLQWHQGFIKVRGPIAYLDWGDYVEAITARFGSNAFEDPLADLRNLKQGETKKKLSKELNNLMTCLNDDGLFHVEGREATAYLYSVAGSSPINIRPYKYAAEQKDAIEDMIADMLKAGVIRNSTSPYITDLIGAVAYRLNLPSDAQIHNVFHVSQLKRALTPVTASPTLPPVSHIQDVYPQAILDLRMVKRHNATATQLLIYWQGFSPADASWEYADASWEYADELQARFPTFLEDKESDGRAHPHSTGVAAFEFYTKLEVSLDSTVHSHNENTSIQHGDTGITSSIPDHVNPQQPAKKPTRQWAAWTREEEESFFTALRQVGKNFEKITRRVQSKNKDQVRHYYRLVRRMNKLLGPGLCLDAKNSKDTNAAMLRWWSLLEKYSCKASKLHLKPRRFKIFIEALENQLLKDRKKNVRKRPSQVENVSPPVPSTVTSQNRASTHETRTVKLVLVDSQNLQRLGAGKGSLKRNVNIGVIRGNRGDSTAMKPARQRRKQGVVLSAAYKKWEKAAIAGVSLVADAAEHLERTATDKEIELTTIWQTNMKLKLQLFPIDDGTRRALEMRWTQDSIVSALDVYTSIGSPSVFRLRYGWFSNIELASVTLQAPSASSSIPGGNSIDMENEKRKTVDSITTSGLSTNDRSEKNMDLCKDQLSTGIKSHDYALSSTDVPNDLSGYIATGPRNNFDGSLDPAAKVSWHEKETGDRTNMKQSDAAGHLRLYNGTAYICWEWADSLTNISVGDLLSEVPHDVDPNCIELSIAQSSQCLQQIPFSCDSFDAAIAAHMSRHQNKIVSPSTVASHTFSIWDAEETCDAFSFQKNHALHQEIPTSIDAVSPGAGKQTNSMVSGAFVEGLPSGEGPVDYPAETEPMDDCSPDPLVVDNLTKDFTGLTDIYWPESLGPLDLDIPSSKYHSEEFILNDSLSGLNRLIASSLDAFQNCSFFGLDEKDSIPVVEARETSSFSDFKIGSGV</sequence>
<evidence type="ECO:0000259" key="6">
    <source>
        <dbReference type="PROSITE" id="PS51293"/>
    </source>
</evidence>
<keyword evidence="2" id="KW-0539">Nucleus</keyword>
<feature type="domain" description="SANT" evidence="6">
    <location>
        <begin position="399"/>
        <end position="445"/>
    </location>
</feature>
<dbReference type="SMART" id="SM00717">
    <property type="entry name" value="SANT"/>
    <property type="match status" value="1"/>
</dbReference>
<feature type="coiled-coil region" evidence="3">
    <location>
        <begin position="11"/>
        <end position="49"/>
    </location>
</feature>
<organism evidence="7 8">
    <name type="scientific">Hevea brasiliensis</name>
    <name type="common">Para rubber tree</name>
    <name type="synonym">Siphonia brasiliensis</name>
    <dbReference type="NCBI Taxonomy" id="3981"/>
    <lineage>
        <taxon>Eukaryota</taxon>
        <taxon>Viridiplantae</taxon>
        <taxon>Streptophyta</taxon>
        <taxon>Embryophyta</taxon>
        <taxon>Tracheophyta</taxon>
        <taxon>Spermatophyta</taxon>
        <taxon>Magnoliopsida</taxon>
        <taxon>eudicotyledons</taxon>
        <taxon>Gunneridae</taxon>
        <taxon>Pentapetalae</taxon>
        <taxon>rosids</taxon>
        <taxon>fabids</taxon>
        <taxon>Malpighiales</taxon>
        <taxon>Euphorbiaceae</taxon>
        <taxon>Crotonoideae</taxon>
        <taxon>Micrandreae</taxon>
        <taxon>Hevea</taxon>
    </lineage>
</organism>
<dbReference type="PANTHER" id="PTHR21677">
    <property type="entry name" value="CRAMPED PROTEIN"/>
    <property type="match status" value="1"/>
</dbReference>
<feature type="region of interest" description="Disordered" evidence="4">
    <location>
        <begin position="701"/>
        <end position="735"/>
    </location>
</feature>
<keyword evidence="8" id="KW-1185">Reference proteome</keyword>